<proteinExistence type="inferred from homology"/>
<dbReference type="InterPro" id="IPR044005">
    <property type="entry name" value="DZR_2"/>
</dbReference>
<dbReference type="PANTHER" id="PTHR47505">
    <property type="entry name" value="DNA UTILIZATION PROTEIN YHGH"/>
    <property type="match status" value="1"/>
</dbReference>
<organism evidence="4">
    <name type="scientific">Chitinibacter mangrovi</name>
    <dbReference type="NCBI Taxonomy" id="3153927"/>
    <lineage>
        <taxon>Bacteria</taxon>
        <taxon>Pseudomonadati</taxon>
        <taxon>Pseudomonadota</taxon>
        <taxon>Betaproteobacteria</taxon>
        <taxon>Neisseriales</taxon>
        <taxon>Chitinibacteraceae</taxon>
        <taxon>Chitinibacter</taxon>
    </lineage>
</organism>
<reference evidence="4" key="1">
    <citation type="submission" date="2024-05" db="EMBL/GenBank/DDBJ databases">
        <authorList>
            <person name="Yang L."/>
            <person name="Pan L."/>
        </authorList>
    </citation>
    <scope>NUCLEOTIDE SEQUENCE</scope>
    <source>
        <strain evidence="4">FCG-7</strain>
    </source>
</reference>
<dbReference type="PANTHER" id="PTHR47505:SF1">
    <property type="entry name" value="DNA UTILIZATION PROTEIN YHGH"/>
    <property type="match status" value="1"/>
</dbReference>
<dbReference type="InterPro" id="IPR000836">
    <property type="entry name" value="PRTase_dom"/>
</dbReference>
<name>A0AAU7F9X7_9NEIS</name>
<dbReference type="Pfam" id="PF00156">
    <property type="entry name" value="Pribosyltran"/>
    <property type="match status" value="1"/>
</dbReference>
<dbReference type="KEGG" id="cmav:ABHF33_14760"/>
<dbReference type="Gene3D" id="3.40.50.2020">
    <property type="match status" value="1"/>
</dbReference>
<dbReference type="Pfam" id="PF18912">
    <property type="entry name" value="DZR_2"/>
    <property type="match status" value="1"/>
</dbReference>
<sequence>MSNLFSRFLNNYIPAQCLVCRGLLNQAQSGVANSAICQPCQQALPRWQAAESCPRCARPDTQGHVCGACLRKPPAFDQTLALYLFVEPLQSMIHAAKFARQWAIFPALAGQLDTDLARLNELARLNADCMLPLPLHRQRLRERGFNQSLEIARTFSQLSGIALRRELLLRVRDTEHQSRLSAQARWKNLRGAFACRGNCSGQVIIVVDDVITSGASLQAAAKALKQAGAARVINLVLARTPFK</sequence>
<evidence type="ECO:0000313" key="4">
    <source>
        <dbReference type="EMBL" id="XBM00299.1"/>
    </source>
</evidence>
<dbReference type="SUPFAM" id="SSF53271">
    <property type="entry name" value="PRTase-like"/>
    <property type="match status" value="1"/>
</dbReference>
<gene>
    <name evidence="4" type="ORF">ABHF33_14760</name>
</gene>
<feature type="domain" description="Double zinc ribbon" evidence="3">
    <location>
        <begin position="12"/>
        <end position="70"/>
    </location>
</feature>
<dbReference type="EMBL" id="CP157355">
    <property type="protein sequence ID" value="XBM00299.1"/>
    <property type="molecule type" value="Genomic_DNA"/>
</dbReference>
<accession>A0AAU7F9X7</accession>
<dbReference type="RefSeq" id="WP_348944659.1">
    <property type="nucleotide sequence ID" value="NZ_CP157355.1"/>
</dbReference>
<comment type="similarity">
    <text evidence="1">Belongs to the ComF/GntX family.</text>
</comment>
<dbReference type="InterPro" id="IPR029057">
    <property type="entry name" value="PRTase-like"/>
</dbReference>
<evidence type="ECO:0000259" key="2">
    <source>
        <dbReference type="Pfam" id="PF00156"/>
    </source>
</evidence>
<protein>
    <submittedName>
        <fullName evidence="4">ComF family protein</fullName>
    </submittedName>
</protein>
<dbReference type="InterPro" id="IPR051910">
    <property type="entry name" value="ComF/GntX_DNA_util-trans"/>
</dbReference>
<feature type="domain" description="Phosphoribosyltransferase" evidence="2">
    <location>
        <begin position="197"/>
        <end position="239"/>
    </location>
</feature>
<dbReference type="AlphaFoldDB" id="A0AAU7F9X7"/>
<evidence type="ECO:0000256" key="1">
    <source>
        <dbReference type="ARBA" id="ARBA00008007"/>
    </source>
</evidence>
<evidence type="ECO:0000259" key="3">
    <source>
        <dbReference type="Pfam" id="PF18912"/>
    </source>
</evidence>